<accession>A0A4R6TYN5</accession>
<proteinExistence type="predicted"/>
<evidence type="ECO:0000313" key="3">
    <source>
        <dbReference type="Proteomes" id="UP000294575"/>
    </source>
</evidence>
<keyword evidence="3" id="KW-1185">Reference proteome</keyword>
<dbReference type="GO" id="GO:0006310">
    <property type="term" value="P:DNA recombination"/>
    <property type="evidence" value="ECO:0007669"/>
    <property type="project" value="TreeGrafter"/>
</dbReference>
<evidence type="ECO:0000259" key="1">
    <source>
        <dbReference type="Pfam" id="PF04754"/>
    </source>
</evidence>
<organism evidence="2 3">
    <name type="scientific">Thiopseudomonas denitrificans</name>
    <dbReference type="NCBI Taxonomy" id="1501432"/>
    <lineage>
        <taxon>Bacteria</taxon>
        <taxon>Pseudomonadati</taxon>
        <taxon>Pseudomonadota</taxon>
        <taxon>Gammaproteobacteria</taxon>
        <taxon>Pseudomonadales</taxon>
        <taxon>Pseudomonadaceae</taxon>
        <taxon>Thiopseudomonas</taxon>
    </lineage>
</organism>
<protein>
    <submittedName>
        <fullName evidence="2">Putative transposase/invertase (TIGR01784 family)</fullName>
    </submittedName>
</protein>
<feature type="domain" description="Transposase (putative) YhgA-like" evidence="1">
    <location>
        <begin position="4"/>
        <end position="208"/>
    </location>
</feature>
<name>A0A4R6TYN5_9GAMM</name>
<dbReference type="Proteomes" id="UP000294575">
    <property type="component" value="Unassembled WGS sequence"/>
</dbReference>
<dbReference type="RefSeq" id="WP_101497062.1">
    <property type="nucleotide sequence ID" value="NZ_LNJZ01000008.1"/>
</dbReference>
<reference evidence="2 3" key="1">
    <citation type="submission" date="2019-03" db="EMBL/GenBank/DDBJ databases">
        <title>Genomic Encyclopedia of Type Strains, Phase IV (KMG-IV): sequencing the most valuable type-strain genomes for metagenomic binning, comparative biology and taxonomic classification.</title>
        <authorList>
            <person name="Goeker M."/>
        </authorList>
    </citation>
    <scope>NUCLEOTIDE SEQUENCE [LARGE SCALE GENOMIC DNA]</scope>
    <source>
        <strain evidence="2 3">DSM 28679</strain>
    </source>
</reference>
<evidence type="ECO:0000313" key="2">
    <source>
        <dbReference type="EMBL" id="TDQ37055.1"/>
    </source>
</evidence>
<dbReference type="OrthoDB" id="5562276at2"/>
<gene>
    <name evidence="2" type="ORF">DFQ45_10954</name>
</gene>
<dbReference type="PANTHER" id="PTHR34611">
    <property type="match status" value="1"/>
</dbReference>
<dbReference type="PANTHER" id="PTHR34611:SF2">
    <property type="entry name" value="INACTIVE RECOMBINATION-PROMOTING NUCLEASE-LIKE PROTEIN RPNE-RELATED"/>
    <property type="match status" value="1"/>
</dbReference>
<sequence>MSRTHDTGYKELFSHPEFVEALLDGFIPHQISSLLDYSSLQSHPGHYITPLFDEKIEDAVWSLRFREPGGPRLYLYILLEFQSTVDATMALRMLHYSASFYHQLLKEKKFSNHNLPAVFPVVLYNGERGWTAARDMQAMVQPVPEFLHYYQPRQGYYLLDVRHSPDQPQPGNDNLLQLVFNVENAMTAEDMQRVAVQLAEGVRSHKDRERVDRILTRWFKRYLHAHRITIDFTAANRLQEIPPMLSDRVDTWFEQWKREGLEEGREEGRAEGQVKGQAKTLGKQLQLKFGQLPDAISQKLQQASEAELDLWTERILFAESLDAVFTAG</sequence>
<dbReference type="AlphaFoldDB" id="A0A4R6TYN5"/>
<dbReference type="Pfam" id="PF04754">
    <property type="entry name" value="Transposase_31"/>
    <property type="match status" value="1"/>
</dbReference>
<comment type="caution">
    <text evidence="2">The sequence shown here is derived from an EMBL/GenBank/DDBJ whole genome shotgun (WGS) entry which is preliminary data.</text>
</comment>
<dbReference type="EMBL" id="SNYK01000009">
    <property type="protein sequence ID" value="TDQ37055.1"/>
    <property type="molecule type" value="Genomic_DNA"/>
</dbReference>
<dbReference type="InterPro" id="IPR006842">
    <property type="entry name" value="Transposase_31"/>
</dbReference>
<dbReference type="GO" id="GO:1990238">
    <property type="term" value="F:double-stranded DNA endonuclease activity"/>
    <property type="evidence" value="ECO:0007669"/>
    <property type="project" value="TreeGrafter"/>
</dbReference>
<dbReference type="InterPro" id="IPR051699">
    <property type="entry name" value="Rpn/YhgA-like_nuclease"/>
</dbReference>